<dbReference type="SUPFAM" id="SSF51556">
    <property type="entry name" value="Metallo-dependent hydrolases"/>
    <property type="match status" value="1"/>
</dbReference>
<keyword evidence="2" id="KW-0378">Hydrolase</keyword>
<dbReference type="CDD" id="cd01298">
    <property type="entry name" value="ATZ_TRZ_like"/>
    <property type="match status" value="1"/>
</dbReference>
<keyword evidence="1" id="KW-0479">Metal-binding</keyword>
<dbReference type="InterPro" id="IPR006680">
    <property type="entry name" value="Amidohydro-rel"/>
</dbReference>
<dbReference type="InterPro" id="IPR032466">
    <property type="entry name" value="Metal_Hydrolase"/>
</dbReference>
<evidence type="ECO:0000256" key="2">
    <source>
        <dbReference type="ARBA" id="ARBA00022801"/>
    </source>
</evidence>
<dbReference type="Pfam" id="PF01979">
    <property type="entry name" value="Amidohydro_1"/>
    <property type="match status" value="1"/>
</dbReference>
<feature type="domain" description="Amidohydrolase-related" evidence="4">
    <location>
        <begin position="50"/>
        <end position="404"/>
    </location>
</feature>
<accession>A0ABD5MH69</accession>
<evidence type="ECO:0000259" key="4">
    <source>
        <dbReference type="Pfam" id="PF01979"/>
    </source>
</evidence>
<gene>
    <name evidence="6" type="ORF">ACFFOL_02220</name>
</gene>
<evidence type="ECO:0000259" key="5">
    <source>
        <dbReference type="Pfam" id="PF22039"/>
    </source>
</evidence>
<dbReference type="Pfam" id="PF22039">
    <property type="entry name" value="HUTI_composite_bact"/>
    <property type="match status" value="1"/>
</dbReference>
<dbReference type="RefSeq" id="WP_222922081.1">
    <property type="nucleotide sequence ID" value="NZ_CP082286.1"/>
</dbReference>
<feature type="domain" description="Aminodeoxyfutalosine deaminase/Imidazolonepropionase-like composite" evidence="5">
    <location>
        <begin position="18"/>
        <end position="42"/>
    </location>
</feature>
<dbReference type="Proteomes" id="UP001589595">
    <property type="component" value="Unassembled WGS sequence"/>
</dbReference>
<reference evidence="6" key="1">
    <citation type="submission" date="2024-09" db="EMBL/GenBank/DDBJ databases">
        <authorList>
            <person name="Sun Q."/>
        </authorList>
    </citation>
    <scope>NUCLEOTIDE SEQUENCE [LARGE SCALE GENOMIC DNA]</scope>
    <source>
        <strain evidence="6">JCM 31273</strain>
    </source>
</reference>
<dbReference type="GO" id="GO:0046872">
    <property type="term" value="F:metal ion binding"/>
    <property type="evidence" value="ECO:0007669"/>
    <property type="project" value="UniProtKB-KW"/>
</dbReference>
<dbReference type="GO" id="GO:0016814">
    <property type="term" value="F:hydrolase activity, acting on carbon-nitrogen (but not peptide) bonds, in cyclic amidines"/>
    <property type="evidence" value="ECO:0007669"/>
    <property type="project" value="UniProtKB-ARBA"/>
</dbReference>
<dbReference type="InterPro" id="IPR054418">
    <property type="entry name" value="MQNX/HUTI_composite_N"/>
</dbReference>
<dbReference type="EMBL" id="JBHMAJ010000001">
    <property type="protein sequence ID" value="MFB9823005.1"/>
    <property type="molecule type" value="Genomic_DNA"/>
</dbReference>
<dbReference type="NCBIfam" id="NF005557">
    <property type="entry name" value="PRK07228.1"/>
    <property type="match status" value="1"/>
</dbReference>
<keyword evidence="7" id="KW-1185">Reference proteome</keyword>
<sequence>MLLAGTVVADPETVVEDGAVVVEDDTIVAVGDDADLRDRYPGHERREFGIVAPGTVGAHVHSVQSLGRGIADDAALLDWLEDHVLPMEAGLGPDGMRLAAELGYLECIESGVTTVIDHLSVHHAEEALEAAVESGIRARAGKVLMDTNAPDGLRQDTERALAESEGLIWTYHGADDGRIRYAVTPRFAVTCTDECLRGCRELADAYDGVRIHTHASENTDEIAVVEERTGKRNVEYLHEVGLTGEDVILAHCVHTDEREREIIAETGTHVTHCPSSNMKLASGIAPVEDYLARGVNVALGNDGPPCNNTLDPFTELKQASLLAKVDALDPTAVDAETVLRMATVNGARAAGFERVGALREGWRADVLGIDTDLTRATPIHDPVGHLVFAAHGDDVAFTMVDGAVLYDGADGGHRTLDAERIRREANAFDVPGVDA</sequence>
<comment type="caution">
    <text evidence="6">The sequence shown here is derived from an EMBL/GenBank/DDBJ whole genome shotgun (WGS) entry which is preliminary data.</text>
</comment>
<dbReference type="Gene3D" id="3.20.20.140">
    <property type="entry name" value="Metal-dependent hydrolases"/>
    <property type="match status" value="1"/>
</dbReference>
<evidence type="ECO:0000313" key="7">
    <source>
        <dbReference type="Proteomes" id="UP001589595"/>
    </source>
</evidence>
<dbReference type="GO" id="GO:0019239">
    <property type="term" value="F:deaminase activity"/>
    <property type="evidence" value="ECO:0007669"/>
    <property type="project" value="UniProtKB-ARBA"/>
</dbReference>
<dbReference type="PANTHER" id="PTHR43794:SF11">
    <property type="entry name" value="AMIDOHYDROLASE-RELATED DOMAIN-CONTAINING PROTEIN"/>
    <property type="match status" value="1"/>
</dbReference>
<keyword evidence="3" id="KW-0862">Zinc</keyword>
<evidence type="ECO:0000313" key="6">
    <source>
        <dbReference type="EMBL" id="MFB9823005.1"/>
    </source>
</evidence>
<evidence type="ECO:0000256" key="3">
    <source>
        <dbReference type="ARBA" id="ARBA00022833"/>
    </source>
</evidence>
<protein>
    <submittedName>
        <fullName evidence="6">5'-deoxyadenosine deaminase</fullName>
    </submittedName>
</protein>
<name>A0ABD5MH69_9EURY</name>
<dbReference type="GeneID" id="67209291"/>
<dbReference type="InterPro" id="IPR050287">
    <property type="entry name" value="MTA/SAH_deaminase"/>
</dbReference>
<organism evidence="6 7">
    <name type="scientific">Halobaculum roseum</name>
    <dbReference type="NCBI Taxonomy" id="2175149"/>
    <lineage>
        <taxon>Archaea</taxon>
        <taxon>Methanobacteriati</taxon>
        <taxon>Methanobacteriota</taxon>
        <taxon>Stenosarchaea group</taxon>
        <taxon>Halobacteria</taxon>
        <taxon>Halobacteriales</taxon>
        <taxon>Haloferacaceae</taxon>
        <taxon>Halobaculum</taxon>
    </lineage>
</organism>
<dbReference type="AlphaFoldDB" id="A0ABD5MH69"/>
<evidence type="ECO:0000256" key="1">
    <source>
        <dbReference type="ARBA" id="ARBA00022723"/>
    </source>
</evidence>
<dbReference type="SUPFAM" id="SSF51338">
    <property type="entry name" value="Composite domain of metallo-dependent hydrolases"/>
    <property type="match status" value="1"/>
</dbReference>
<dbReference type="FunFam" id="3.20.20.140:FF:000014">
    <property type="entry name" value="5-methylthioadenosine/S-adenosylhomocysteine deaminase"/>
    <property type="match status" value="1"/>
</dbReference>
<dbReference type="Gene3D" id="2.30.40.10">
    <property type="entry name" value="Urease, subunit C, domain 1"/>
    <property type="match status" value="1"/>
</dbReference>
<dbReference type="PANTHER" id="PTHR43794">
    <property type="entry name" value="AMINOHYDROLASE SSNA-RELATED"/>
    <property type="match status" value="1"/>
</dbReference>
<proteinExistence type="predicted"/>
<dbReference type="InterPro" id="IPR011059">
    <property type="entry name" value="Metal-dep_hydrolase_composite"/>
</dbReference>